<dbReference type="Ensembl" id="ENSLLTT00000012996.1">
    <property type="protein sequence ID" value="ENSLLTP00000012510.1"/>
    <property type="gene ID" value="ENSLLTG00000009573.1"/>
</dbReference>
<name>A0A8C5S3I7_LATLA</name>
<reference evidence="3" key="1">
    <citation type="submission" date="2025-08" db="UniProtKB">
        <authorList>
            <consortium name="Ensembl"/>
        </authorList>
    </citation>
    <scope>IDENTIFICATION</scope>
</reference>
<dbReference type="GeneTree" id="ENSGT00940000165291"/>
<evidence type="ECO:0008006" key="5">
    <source>
        <dbReference type="Google" id="ProtNLM"/>
    </source>
</evidence>
<dbReference type="PANTHER" id="PTHR10424">
    <property type="entry name" value="VIRAL ENVELOPE PROTEIN"/>
    <property type="match status" value="1"/>
</dbReference>
<proteinExistence type="predicted"/>
<reference evidence="3" key="2">
    <citation type="submission" date="2025-09" db="UniProtKB">
        <authorList>
            <consortium name="Ensembl"/>
        </authorList>
    </citation>
    <scope>IDENTIFICATION</scope>
</reference>
<dbReference type="SUPFAM" id="SSF58069">
    <property type="entry name" value="Virus ectodomain"/>
    <property type="match status" value="1"/>
</dbReference>
<organism evidence="3 4">
    <name type="scientific">Laticauda laticaudata</name>
    <name type="common">Blue-ringed sea krait</name>
    <name type="synonym">Blue-lipped sea krait</name>
    <dbReference type="NCBI Taxonomy" id="8630"/>
    <lineage>
        <taxon>Eukaryota</taxon>
        <taxon>Metazoa</taxon>
        <taxon>Chordata</taxon>
        <taxon>Craniata</taxon>
        <taxon>Vertebrata</taxon>
        <taxon>Euteleostomi</taxon>
        <taxon>Lepidosauria</taxon>
        <taxon>Squamata</taxon>
        <taxon>Bifurcata</taxon>
        <taxon>Unidentata</taxon>
        <taxon>Episquamata</taxon>
        <taxon>Toxicofera</taxon>
        <taxon>Serpentes</taxon>
        <taxon>Colubroidea</taxon>
        <taxon>Elapidae</taxon>
        <taxon>Laticaudinae</taxon>
        <taxon>Laticauda</taxon>
    </lineage>
</organism>
<dbReference type="PANTHER" id="PTHR10424:SF68">
    <property type="entry name" value="ENDOGENOUS RETROVIRUS GROUP 3 MEMBER 1 ENV POLYPROTEIN"/>
    <property type="match status" value="1"/>
</dbReference>
<protein>
    <recommendedName>
        <fullName evidence="5">ENR1 protein</fullName>
    </recommendedName>
</protein>
<dbReference type="AlphaFoldDB" id="A0A8C5S3I7"/>
<evidence type="ECO:0000256" key="2">
    <source>
        <dbReference type="SAM" id="Phobius"/>
    </source>
</evidence>
<dbReference type="InterPro" id="IPR018154">
    <property type="entry name" value="TLV/ENV_coat_polyprotein"/>
</dbReference>
<sequence length="201" mass="22441">MWAAGSRYGYRTPIYMLNRIIRLQAVVELTANKTAQSLHTLAIQQKKFRDAIYQNRLALDYLLATKGGVCAKFNFTNCYLESDDVGEIIEHARHIENLAHVPVQKWNGFDFGEIFGSWFPKLPGLQAIVALIGMVAAGCVILPCILPIFVRTISSSLSILVEKKAMATQTCQPLIKENLETHEKKSGDSIKNSEIHGHVNN</sequence>
<keyword evidence="4" id="KW-1185">Reference proteome</keyword>
<keyword evidence="2" id="KW-0812">Transmembrane</keyword>
<evidence type="ECO:0000313" key="3">
    <source>
        <dbReference type="Ensembl" id="ENSLLTP00000012510.1"/>
    </source>
</evidence>
<accession>A0A8C5S3I7</accession>
<dbReference type="Proteomes" id="UP000694406">
    <property type="component" value="Unplaced"/>
</dbReference>
<evidence type="ECO:0000256" key="1">
    <source>
        <dbReference type="SAM" id="MobiDB-lite"/>
    </source>
</evidence>
<dbReference type="Gene3D" id="1.10.287.210">
    <property type="match status" value="1"/>
</dbReference>
<keyword evidence="2" id="KW-0472">Membrane</keyword>
<feature type="transmembrane region" description="Helical" evidence="2">
    <location>
        <begin position="127"/>
        <end position="150"/>
    </location>
</feature>
<evidence type="ECO:0000313" key="4">
    <source>
        <dbReference type="Proteomes" id="UP000694406"/>
    </source>
</evidence>
<keyword evidence="2" id="KW-1133">Transmembrane helix</keyword>
<feature type="region of interest" description="Disordered" evidence="1">
    <location>
        <begin position="182"/>
        <end position="201"/>
    </location>
</feature>